<reference evidence="2" key="1">
    <citation type="submission" date="2020-08" db="EMBL/GenBank/DDBJ databases">
        <title>Genomic Encyclopedia of Type Strains, Phase IV (KMG-V): Genome sequencing to study the core and pangenomes of soil and plant-associated prokaryotes.</title>
        <authorList>
            <person name="Whitman W."/>
        </authorList>
    </citation>
    <scope>NUCLEOTIDE SEQUENCE [LARGE SCALE GENOMIC DNA]</scope>
    <source>
        <strain evidence="2">M8UP27</strain>
    </source>
</reference>
<feature type="domain" description="BON" evidence="1">
    <location>
        <begin position="128"/>
        <end position="200"/>
    </location>
</feature>
<keyword evidence="3" id="KW-1185">Reference proteome</keyword>
<dbReference type="PROSITE" id="PS50914">
    <property type="entry name" value="BON"/>
    <property type="match status" value="2"/>
</dbReference>
<name>A0A7W8IGJ5_9BACT</name>
<comment type="caution">
    <text evidence="2">The sequence shown here is derived from an EMBL/GenBank/DDBJ whole genome shotgun (WGS) entry which is preliminary data.</text>
</comment>
<accession>A0A7W8IGJ5</accession>
<dbReference type="Proteomes" id="UP000568106">
    <property type="component" value="Unassembled WGS sequence"/>
</dbReference>
<organism evidence="2 3">
    <name type="scientific">Tunturiibacter empetritectus</name>
    <dbReference type="NCBI Taxonomy" id="3069691"/>
    <lineage>
        <taxon>Bacteria</taxon>
        <taxon>Pseudomonadati</taxon>
        <taxon>Acidobacteriota</taxon>
        <taxon>Terriglobia</taxon>
        <taxon>Terriglobales</taxon>
        <taxon>Acidobacteriaceae</taxon>
        <taxon>Tunturiibacter</taxon>
    </lineage>
</organism>
<protein>
    <submittedName>
        <fullName evidence="2">Osmotically-inducible protein OsmY</fullName>
    </submittedName>
</protein>
<proteinExistence type="predicted"/>
<feature type="domain" description="BON" evidence="1">
    <location>
        <begin position="204"/>
        <end position="278"/>
    </location>
</feature>
<evidence type="ECO:0000313" key="2">
    <source>
        <dbReference type="EMBL" id="MBB5316757.1"/>
    </source>
</evidence>
<dbReference type="Gene3D" id="3.30.1340.30">
    <property type="match status" value="3"/>
</dbReference>
<dbReference type="EMBL" id="JACHDY010000002">
    <property type="protein sequence ID" value="MBB5316757.1"/>
    <property type="molecule type" value="Genomic_DNA"/>
</dbReference>
<evidence type="ECO:0000313" key="3">
    <source>
        <dbReference type="Proteomes" id="UP000568106"/>
    </source>
</evidence>
<dbReference type="Pfam" id="PF04972">
    <property type="entry name" value="BON"/>
    <property type="match status" value="3"/>
</dbReference>
<evidence type="ECO:0000259" key="1">
    <source>
        <dbReference type="PROSITE" id="PS50914"/>
    </source>
</evidence>
<dbReference type="InterPro" id="IPR007055">
    <property type="entry name" value="BON_dom"/>
</dbReference>
<sequence length="286" mass="30111">MTARMPFIAALTISGGKTMGRMKNFACVGVLGFAGLAMLGGASRGVAQSAASNVGSGPNDAQIQADVTKALDNKRFKDVKSSVQNGVVKLTGTVELYSAKLDADDRAHHRKNVKGVENQIEVVGPEVDDVTLRNKLAEKLAYDRVGYGTTAFNAFTIGVEKGVVTLGGTAYGPTDKDSALSLAENYPGVKDVIDNVEVAPVSPMDDRIRLAEARSIYGFPQLNKYAIDPAKPIRITVVNGNVTLSGVVDSQSDKDVANIRANAVPGVFKVVNNLEVVGGEAEKSDK</sequence>
<dbReference type="AlphaFoldDB" id="A0A7W8IGJ5"/>
<dbReference type="PANTHER" id="PTHR34606:SF4">
    <property type="entry name" value="OUTER MEMBRANE LIPOPROTEIN DOLP"/>
    <property type="match status" value="1"/>
</dbReference>
<dbReference type="InterPro" id="IPR051686">
    <property type="entry name" value="Lipoprotein_DolP"/>
</dbReference>
<gene>
    <name evidence="2" type="ORF">HDF09_001426</name>
</gene>
<dbReference type="PANTHER" id="PTHR34606">
    <property type="entry name" value="BON DOMAIN-CONTAINING PROTEIN"/>
    <property type="match status" value="1"/>
</dbReference>